<protein>
    <recommendedName>
        <fullName evidence="3">phosphoinositide 5-phosphatase</fullName>
        <ecNumber evidence="3">3.1.3.36</ecNumber>
    </recommendedName>
</protein>
<dbReference type="InterPro" id="IPR046985">
    <property type="entry name" value="IP5"/>
</dbReference>
<feature type="compositionally biased region" description="Pro residues" evidence="5">
    <location>
        <begin position="970"/>
        <end position="983"/>
    </location>
</feature>
<feature type="compositionally biased region" description="Low complexity" evidence="5">
    <location>
        <begin position="1130"/>
        <end position="1145"/>
    </location>
</feature>
<dbReference type="SUPFAM" id="SSF56219">
    <property type="entry name" value="DNase I-like"/>
    <property type="match status" value="1"/>
</dbReference>
<evidence type="ECO:0000313" key="7">
    <source>
        <dbReference type="EMBL" id="RKP02322.1"/>
    </source>
</evidence>
<feature type="region of interest" description="Disordered" evidence="5">
    <location>
        <begin position="1124"/>
        <end position="1145"/>
    </location>
</feature>
<feature type="region of interest" description="Disordered" evidence="5">
    <location>
        <begin position="1"/>
        <end position="45"/>
    </location>
</feature>
<comment type="similarity">
    <text evidence="1">Belongs to the synaptojanin family.</text>
</comment>
<evidence type="ECO:0000256" key="3">
    <source>
        <dbReference type="ARBA" id="ARBA00013044"/>
    </source>
</evidence>
<dbReference type="STRING" id="1555241.A0A4P9XAG2"/>
<dbReference type="AlphaFoldDB" id="A0A4P9XAG2"/>
<evidence type="ECO:0000256" key="1">
    <source>
        <dbReference type="ARBA" id="ARBA00008943"/>
    </source>
</evidence>
<sequence>MATPTPPRGAAPAAAAASTPGSVAAPREGNDDGFSEGLPNLPSPRVTGHANQAILFKRRHPRALYFRPAINATAQGLIFEATPFPAGSAEAKACTARFQPANTLDIAEYTLLQSKPVYGCLGLVKVKDEIFIGVITEAQRLGRIEGSPVYRVLKTCFYSATSDRFDDLDDELFATESPATSPTTATAGGSHASANAPAGGAHPCAALMKLLALGSFYFSPSLDLTRSLQRRVSDMAGGKVSTVVLAEDCDPHFVWNRFMLAGLLQIREQELTIAERYTVDMSGVLPLLIQGFVGFFDAPHAGVDQTVAIISRLGCKRAGTRFLARGVDDTGNVSNFVETEFLLYTPQRTFSYLQLRGSIPLFWQQTGIQVNHKITITRDLDGSMNAVQKHFAELTARYGFVQIVNLLSQKEASQEALIGACYHQAVTSLPIHDRDVFYYEWDFHHHVGKNSYERLQAVLDDLGAKIASFGYFLMNNPAVDVEKAPKPDVMANAVLQIQSGITRVNCLDCLDRTNVVQARIAKFALMQHLLRQEPGMAGFFNTDAVQSQINNLWADNGDWLSKIYAGTGAIKASLTRRGKQTMMDLLDDAAKSVNRFLINNFQDKARQEAIDLLLGKLAGDDPMVLRNPLHEVVNAEMREHFAEYARTEPLPLFIGTWNVNGKLPQRPSDLADLLRPAGTAPQLYILGVQEMSELSPSQYMAADWPKLRMLWTETFTAAIRHVRTDAAFACLRTDHLAALGFFLFCRADMIGAVNEIEMAQKRTGMGGIAANKGAIGCSFRFHDTRLCFVTAHFAAGQSQVNDRNRDFWTINDGITFKAGRRIADHDYIFWLGDFNYRVDLPNEQVRAYINASEATQLLPYDQLTLQRGDQMAFTDYKEGPLSFLPTYKFDNGTDRYDTSDKQRTPSWTDRILYQGPAAELVEYTSAPTCMMSDHRPVWALVRISTTITDPDAKSAVQRAIYHLYTSGTKPLPPQYQPTKPVPQPRRQRPVSYASPPPLPLRPPELHPAATQAATAAAATAAAGVPVATLIDLSEDPATAASSPRSVAAASSSTTTVVVSESAAASPASSLDPAAKPRSVPRNGGETDEARLPPPATERSQWWHRVVDMGSWIDPRGTLVNPFYPTDQLADDAPAATTTAPTSATT</sequence>
<dbReference type="EC" id="3.1.3.36" evidence="3"/>
<organism evidence="7 8">
    <name type="scientific">Caulochytrium protostelioides</name>
    <dbReference type="NCBI Taxonomy" id="1555241"/>
    <lineage>
        <taxon>Eukaryota</taxon>
        <taxon>Fungi</taxon>
        <taxon>Fungi incertae sedis</taxon>
        <taxon>Chytridiomycota</taxon>
        <taxon>Chytridiomycota incertae sedis</taxon>
        <taxon>Chytridiomycetes</taxon>
        <taxon>Caulochytriales</taxon>
        <taxon>Caulochytriaceae</taxon>
        <taxon>Caulochytrium</taxon>
    </lineage>
</organism>
<dbReference type="GO" id="GO:0046856">
    <property type="term" value="P:phosphatidylinositol dephosphorylation"/>
    <property type="evidence" value="ECO:0007669"/>
    <property type="project" value="InterPro"/>
</dbReference>
<reference evidence="8" key="1">
    <citation type="journal article" date="2018" name="Nat. Microbiol.">
        <title>Leveraging single-cell genomics to expand the fungal tree of life.</title>
        <authorList>
            <person name="Ahrendt S.R."/>
            <person name="Quandt C.A."/>
            <person name="Ciobanu D."/>
            <person name="Clum A."/>
            <person name="Salamov A."/>
            <person name="Andreopoulos B."/>
            <person name="Cheng J.F."/>
            <person name="Woyke T."/>
            <person name="Pelin A."/>
            <person name="Henrissat B."/>
            <person name="Reynolds N.K."/>
            <person name="Benny G.L."/>
            <person name="Smith M.E."/>
            <person name="James T.Y."/>
            <person name="Grigoriev I.V."/>
        </authorList>
    </citation>
    <scope>NUCLEOTIDE SEQUENCE [LARGE SCALE GENOMIC DNA]</scope>
    <source>
        <strain evidence="8">ATCC 52028</strain>
    </source>
</reference>
<feature type="compositionally biased region" description="Low complexity" evidence="5">
    <location>
        <begin position="1062"/>
        <end position="1073"/>
    </location>
</feature>
<dbReference type="InterPro" id="IPR000300">
    <property type="entry name" value="IPPc"/>
</dbReference>
<dbReference type="EMBL" id="ML014146">
    <property type="protein sequence ID" value="RKP02322.1"/>
    <property type="molecule type" value="Genomic_DNA"/>
</dbReference>
<feature type="compositionally biased region" description="Low complexity" evidence="5">
    <location>
        <begin position="10"/>
        <end position="26"/>
    </location>
</feature>
<dbReference type="Gene3D" id="3.60.10.10">
    <property type="entry name" value="Endonuclease/exonuclease/phosphatase"/>
    <property type="match status" value="1"/>
</dbReference>
<dbReference type="Pfam" id="PF02383">
    <property type="entry name" value="Syja_N"/>
    <property type="match status" value="1"/>
</dbReference>
<accession>A0A4P9XAG2</accession>
<keyword evidence="4" id="KW-0378">Hydrolase</keyword>
<evidence type="ECO:0000256" key="4">
    <source>
        <dbReference type="ARBA" id="ARBA00022801"/>
    </source>
</evidence>
<keyword evidence="8" id="KW-1185">Reference proteome</keyword>
<dbReference type="Pfam" id="PF22669">
    <property type="entry name" value="Exo_endo_phos2"/>
    <property type="match status" value="1"/>
</dbReference>
<dbReference type="InterPro" id="IPR002013">
    <property type="entry name" value="SAC_dom"/>
</dbReference>
<dbReference type="OrthoDB" id="405996at2759"/>
<proteinExistence type="inferred from homology"/>
<comment type="similarity">
    <text evidence="2">In the central section; belongs to the inositol 1,4,5-trisphosphate 5-phosphatase family.</text>
</comment>
<evidence type="ECO:0000313" key="8">
    <source>
        <dbReference type="Proteomes" id="UP000274922"/>
    </source>
</evidence>
<dbReference type="InterPro" id="IPR036691">
    <property type="entry name" value="Endo/exonu/phosph_ase_sf"/>
</dbReference>
<gene>
    <name evidence="7" type="ORF">CXG81DRAFT_17988</name>
</gene>
<feature type="domain" description="SAC" evidence="6">
    <location>
        <begin position="207"/>
        <end position="566"/>
    </location>
</feature>
<feature type="region of interest" description="Disordered" evidence="5">
    <location>
        <begin position="967"/>
        <end position="1012"/>
    </location>
</feature>
<dbReference type="PANTHER" id="PTHR11200">
    <property type="entry name" value="INOSITOL 5-PHOSPHATASE"/>
    <property type="match status" value="1"/>
</dbReference>
<feature type="region of interest" description="Disordered" evidence="5">
    <location>
        <begin position="1062"/>
        <end position="1096"/>
    </location>
</feature>
<evidence type="ECO:0000259" key="6">
    <source>
        <dbReference type="PROSITE" id="PS50275"/>
    </source>
</evidence>
<dbReference type="GO" id="GO:0004439">
    <property type="term" value="F:phosphatidylinositol-4,5-bisphosphate 5-phosphatase activity"/>
    <property type="evidence" value="ECO:0007669"/>
    <property type="project" value="UniProtKB-EC"/>
</dbReference>
<evidence type="ECO:0000256" key="2">
    <source>
        <dbReference type="ARBA" id="ARBA00009678"/>
    </source>
</evidence>
<dbReference type="PANTHER" id="PTHR11200:SF257">
    <property type="entry name" value="PHOSPHOINOSITIDE 5-PHOSPHATASE"/>
    <property type="match status" value="1"/>
</dbReference>
<dbReference type="PROSITE" id="PS50275">
    <property type="entry name" value="SAC"/>
    <property type="match status" value="1"/>
</dbReference>
<name>A0A4P9XAG2_9FUNG</name>
<evidence type="ECO:0000256" key="5">
    <source>
        <dbReference type="SAM" id="MobiDB-lite"/>
    </source>
</evidence>
<dbReference type="SMART" id="SM00128">
    <property type="entry name" value="IPPc"/>
    <property type="match status" value="1"/>
</dbReference>
<dbReference type="Proteomes" id="UP000274922">
    <property type="component" value="Unassembled WGS sequence"/>
</dbReference>